<evidence type="ECO:0000256" key="11">
    <source>
        <dbReference type="ARBA" id="ARBA00023004"/>
    </source>
</evidence>
<gene>
    <name evidence="17 18" type="primary">queH</name>
    <name evidence="18" type="ORF">CAFE_29870</name>
</gene>
<dbReference type="GO" id="GO:0008616">
    <property type="term" value="P:tRNA queuosine(34) biosynthetic process"/>
    <property type="evidence" value="ECO:0007669"/>
    <property type="project" value="UniProtKB-UniRule"/>
</dbReference>
<proteinExistence type="inferred from homology"/>
<dbReference type="UniPathway" id="UPA00392"/>
<comment type="pathway">
    <text evidence="2 17">tRNA modification; tRNA-queuosine biosynthesis.</text>
</comment>
<dbReference type="EMBL" id="VWXL01000084">
    <property type="protein sequence ID" value="MVB12255.1"/>
    <property type="molecule type" value="Genomic_DNA"/>
</dbReference>
<evidence type="ECO:0000256" key="16">
    <source>
        <dbReference type="ARBA" id="ARBA00047415"/>
    </source>
</evidence>
<evidence type="ECO:0000256" key="9">
    <source>
        <dbReference type="ARBA" id="ARBA00022785"/>
    </source>
</evidence>
<keyword evidence="13 17" id="KW-1015">Disulfide bond</keyword>
<evidence type="ECO:0000256" key="2">
    <source>
        <dbReference type="ARBA" id="ARBA00004691"/>
    </source>
</evidence>
<sequence>MNKINYRKQMLDVIAGLEGRVPTLLLHDCCAPCLSSVLEQLAPLFRVTVFFYNPNILPEDEYRKRVAEVKRLLDELPQKYPAQFIEGRYNVRQFLEMARGMEQEPEGGERCMGCYRLRLAETAKYARAGGYDFFTTTLTVSPYKNARRLNEIGLELAQKYEVPFLPSDFKKNGGYQRSIELSRTYGLYRQDFCGCPFSKEAARLKRAERGGGYET</sequence>
<evidence type="ECO:0000256" key="1">
    <source>
        <dbReference type="ARBA" id="ARBA00002268"/>
    </source>
</evidence>
<evidence type="ECO:0000256" key="15">
    <source>
        <dbReference type="ARBA" id="ARBA00031446"/>
    </source>
</evidence>
<reference evidence="18 19" key="1">
    <citation type="submission" date="2019-09" db="EMBL/GenBank/DDBJ databases">
        <title>Genome sequence of Clostridium sp. EA1.</title>
        <authorList>
            <person name="Poehlein A."/>
            <person name="Bengelsdorf F.R."/>
            <person name="Daniel R."/>
        </authorList>
    </citation>
    <scope>NUCLEOTIDE SEQUENCE [LARGE SCALE GENOMIC DNA]</scope>
    <source>
        <strain evidence="18 19">EA1</strain>
    </source>
</reference>
<keyword evidence="9 17" id="KW-0671">Queuosine biosynthesis</keyword>
<dbReference type="OrthoDB" id="9801033at2"/>
<dbReference type="HAMAP" id="MF_02089">
    <property type="entry name" value="QueH"/>
    <property type="match status" value="1"/>
</dbReference>
<dbReference type="PANTHER" id="PTHR36701:SF1">
    <property type="entry name" value="EPOXYQUEUOSINE REDUCTASE QUEH"/>
    <property type="match status" value="1"/>
</dbReference>
<protein>
    <recommendedName>
        <fullName evidence="5 17">Epoxyqueuosine reductase QueH</fullName>
        <ecNumber evidence="4 17">1.17.99.6</ecNumber>
    </recommendedName>
    <alternativeName>
        <fullName evidence="15 17">Queuosine biosynthesis protein QueH</fullName>
    </alternativeName>
</protein>
<name>A0A6N8I2X6_9FIRM</name>
<keyword evidence="12 17" id="KW-0411">Iron-sulfur</keyword>
<evidence type="ECO:0000256" key="13">
    <source>
        <dbReference type="ARBA" id="ARBA00023157"/>
    </source>
</evidence>
<evidence type="ECO:0000256" key="5">
    <source>
        <dbReference type="ARBA" id="ARBA00016895"/>
    </source>
</evidence>
<dbReference type="AlphaFoldDB" id="A0A6N8I2X6"/>
<evidence type="ECO:0000256" key="12">
    <source>
        <dbReference type="ARBA" id="ARBA00023014"/>
    </source>
</evidence>
<dbReference type="PANTHER" id="PTHR36701">
    <property type="entry name" value="EPOXYQUEUOSINE REDUCTASE QUEH"/>
    <property type="match status" value="1"/>
</dbReference>
<evidence type="ECO:0000256" key="8">
    <source>
        <dbReference type="ARBA" id="ARBA00022723"/>
    </source>
</evidence>
<keyword evidence="6 17" id="KW-0004">4Fe-4S</keyword>
<dbReference type="GO" id="GO:0052693">
    <property type="term" value="F:epoxyqueuosine reductase activity"/>
    <property type="evidence" value="ECO:0007669"/>
    <property type="project" value="UniProtKB-UniRule"/>
</dbReference>
<keyword evidence="10 17" id="KW-0560">Oxidoreductase</keyword>
<keyword evidence="11 17" id="KW-0408">Iron</keyword>
<dbReference type="GO" id="GO:0046872">
    <property type="term" value="F:metal ion binding"/>
    <property type="evidence" value="ECO:0007669"/>
    <property type="project" value="UniProtKB-KW"/>
</dbReference>
<evidence type="ECO:0000256" key="7">
    <source>
        <dbReference type="ARBA" id="ARBA00022694"/>
    </source>
</evidence>
<dbReference type="InterPro" id="IPR003828">
    <property type="entry name" value="QueH"/>
</dbReference>
<feature type="binding site" evidence="17">
    <location>
        <position position="30"/>
    </location>
    <ligand>
        <name>[4Fe-4S] cluster</name>
        <dbReference type="ChEBI" id="CHEBI:49883"/>
    </ligand>
</feature>
<evidence type="ECO:0000256" key="14">
    <source>
        <dbReference type="ARBA" id="ARBA00023284"/>
    </source>
</evidence>
<comment type="catalytic activity">
    <reaction evidence="16 17">
        <text>epoxyqueuosine(34) in tRNA + AH2 = queuosine(34) in tRNA + A + H2O</text>
        <dbReference type="Rhea" id="RHEA:32159"/>
        <dbReference type="Rhea" id="RHEA-COMP:18571"/>
        <dbReference type="Rhea" id="RHEA-COMP:18582"/>
        <dbReference type="ChEBI" id="CHEBI:13193"/>
        <dbReference type="ChEBI" id="CHEBI:15377"/>
        <dbReference type="ChEBI" id="CHEBI:17499"/>
        <dbReference type="ChEBI" id="CHEBI:194431"/>
        <dbReference type="ChEBI" id="CHEBI:194443"/>
        <dbReference type="EC" id="1.17.99.6"/>
    </reaction>
</comment>
<feature type="disulfide bond" description="Redox-active" evidence="17">
    <location>
        <begin position="193"/>
        <end position="195"/>
    </location>
</feature>
<feature type="binding site" evidence="17">
    <location>
        <position position="111"/>
    </location>
    <ligand>
        <name>[4Fe-4S] cluster</name>
        <dbReference type="ChEBI" id="CHEBI:49883"/>
    </ligand>
</feature>
<evidence type="ECO:0000256" key="17">
    <source>
        <dbReference type="HAMAP-Rule" id="MF_02089"/>
    </source>
</evidence>
<keyword evidence="14 17" id="KW-0676">Redox-active center</keyword>
<evidence type="ECO:0000313" key="19">
    <source>
        <dbReference type="Proteomes" id="UP000469440"/>
    </source>
</evidence>
<dbReference type="GO" id="GO:0051539">
    <property type="term" value="F:4 iron, 4 sulfur cluster binding"/>
    <property type="evidence" value="ECO:0007669"/>
    <property type="project" value="UniProtKB-UniRule"/>
</dbReference>
<evidence type="ECO:0000256" key="4">
    <source>
        <dbReference type="ARBA" id="ARBA00012622"/>
    </source>
</evidence>
<keyword evidence="19" id="KW-1185">Reference proteome</keyword>
<dbReference type="Proteomes" id="UP000469440">
    <property type="component" value="Unassembled WGS sequence"/>
</dbReference>
<comment type="caution">
    <text evidence="18">The sequence shown here is derived from an EMBL/GenBank/DDBJ whole genome shotgun (WGS) entry which is preliminary data.</text>
</comment>
<dbReference type="Pfam" id="PF02677">
    <property type="entry name" value="QueH"/>
    <property type="match status" value="1"/>
</dbReference>
<evidence type="ECO:0000256" key="10">
    <source>
        <dbReference type="ARBA" id="ARBA00023002"/>
    </source>
</evidence>
<organism evidence="18 19">
    <name type="scientific">Caproicibacter fermentans</name>
    <dbReference type="NCBI Taxonomy" id="2576756"/>
    <lineage>
        <taxon>Bacteria</taxon>
        <taxon>Bacillati</taxon>
        <taxon>Bacillota</taxon>
        <taxon>Clostridia</taxon>
        <taxon>Eubacteriales</taxon>
        <taxon>Acutalibacteraceae</taxon>
        <taxon>Caproicibacter</taxon>
    </lineage>
</organism>
<feature type="binding site" evidence="17">
    <location>
        <position position="114"/>
    </location>
    <ligand>
        <name>[4Fe-4S] cluster</name>
        <dbReference type="ChEBI" id="CHEBI:49883"/>
    </ligand>
</feature>
<comment type="similarity">
    <text evidence="3 17">Belongs to the QueH family.</text>
</comment>
<evidence type="ECO:0000256" key="6">
    <source>
        <dbReference type="ARBA" id="ARBA00022485"/>
    </source>
</evidence>
<accession>A0A6N8I2X6</accession>
<comment type="function">
    <text evidence="1 17">Catalyzes the conversion of epoxyqueuosine (oQ) to queuosine (Q), which is a hypermodified base found in the wobble positions of tRNA(Asp), tRNA(Asn), tRNA(His) and tRNA(Tyr).</text>
</comment>
<keyword evidence="8 17" id="KW-0479">Metal-binding</keyword>
<keyword evidence="7 17" id="KW-0819">tRNA processing</keyword>
<feature type="binding site" evidence="17">
    <location>
        <position position="29"/>
    </location>
    <ligand>
        <name>[4Fe-4S] cluster</name>
        <dbReference type="ChEBI" id="CHEBI:49883"/>
    </ligand>
</feature>
<evidence type="ECO:0000256" key="3">
    <source>
        <dbReference type="ARBA" id="ARBA00008207"/>
    </source>
</evidence>
<dbReference type="EC" id="1.17.99.6" evidence="4 17"/>
<evidence type="ECO:0000313" key="18">
    <source>
        <dbReference type="EMBL" id="MVB12255.1"/>
    </source>
</evidence>